<dbReference type="SUPFAM" id="SSF53756">
    <property type="entry name" value="UDP-Glycosyltransferase/glycogen phosphorylase"/>
    <property type="match status" value="1"/>
</dbReference>
<dbReference type="Pfam" id="PF13439">
    <property type="entry name" value="Glyco_transf_4"/>
    <property type="match status" value="1"/>
</dbReference>
<dbReference type="CDD" id="cd00761">
    <property type="entry name" value="Glyco_tranf_GTA_type"/>
    <property type="match status" value="1"/>
</dbReference>
<gene>
    <name evidence="4" type="ORF">UX20_C0006G0018</name>
</gene>
<dbReference type="GO" id="GO:0016758">
    <property type="term" value="F:hexosyltransferase activity"/>
    <property type="evidence" value="ECO:0007669"/>
    <property type="project" value="TreeGrafter"/>
</dbReference>
<evidence type="ECO:0000259" key="1">
    <source>
        <dbReference type="Pfam" id="PF00534"/>
    </source>
</evidence>
<dbReference type="Pfam" id="PF00535">
    <property type="entry name" value="Glycos_transf_2"/>
    <property type="match status" value="1"/>
</dbReference>
<accession>A0A0G1N0J2</accession>
<dbReference type="InterPro" id="IPR001173">
    <property type="entry name" value="Glyco_trans_2-like"/>
</dbReference>
<dbReference type="InterPro" id="IPR001296">
    <property type="entry name" value="Glyco_trans_1"/>
</dbReference>
<evidence type="ECO:0000259" key="2">
    <source>
        <dbReference type="Pfam" id="PF00535"/>
    </source>
</evidence>
<organism evidence="4 5">
    <name type="scientific">Candidatus Magasanikbacteria bacterium GW2011_GWC2_45_8</name>
    <dbReference type="NCBI Taxonomy" id="1619050"/>
    <lineage>
        <taxon>Bacteria</taxon>
        <taxon>Candidatus Magasanikiibacteriota</taxon>
    </lineage>
</organism>
<dbReference type="Gene3D" id="3.40.50.2000">
    <property type="entry name" value="Glycogen Phosphorylase B"/>
    <property type="match status" value="2"/>
</dbReference>
<dbReference type="SUPFAM" id="SSF53448">
    <property type="entry name" value="Nucleotide-diphospho-sugar transferases"/>
    <property type="match status" value="1"/>
</dbReference>
<keyword evidence="4" id="KW-0808">Transferase</keyword>
<dbReference type="PANTHER" id="PTHR45947:SF3">
    <property type="entry name" value="SULFOQUINOVOSYL TRANSFERASE SQD2"/>
    <property type="match status" value="1"/>
</dbReference>
<feature type="domain" description="Glycosyltransferase subfamily 4-like N-terminal" evidence="3">
    <location>
        <begin position="12"/>
        <end position="154"/>
    </location>
</feature>
<feature type="domain" description="Glycosyltransferase 2-like" evidence="2">
    <location>
        <begin position="381"/>
        <end position="512"/>
    </location>
</feature>
<proteinExistence type="predicted"/>
<evidence type="ECO:0000313" key="5">
    <source>
        <dbReference type="Proteomes" id="UP000034911"/>
    </source>
</evidence>
<evidence type="ECO:0000259" key="3">
    <source>
        <dbReference type="Pfam" id="PF13439"/>
    </source>
</evidence>
<reference evidence="4 5" key="1">
    <citation type="journal article" date="2015" name="Nature">
        <title>rRNA introns, odd ribosomes, and small enigmatic genomes across a large radiation of phyla.</title>
        <authorList>
            <person name="Brown C.T."/>
            <person name="Hug L.A."/>
            <person name="Thomas B.C."/>
            <person name="Sharon I."/>
            <person name="Castelle C.J."/>
            <person name="Singh A."/>
            <person name="Wilkins M.J."/>
            <person name="Williams K.H."/>
            <person name="Banfield J.F."/>
        </authorList>
    </citation>
    <scope>NUCLEOTIDE SEQUENCE [LARGE SCALE GENOMIC DNA]</scope>
</reference>
<dbReference type="CDD" id="cd03801">
    <property type="entry name" value="GT4_PimA-like"/>
    <property type="match status" value="1"/>
</dbReference>
<dbReference type="Gene3D" id="3.90.550.10">
    <property type="entry name" value="Spore Coat Polysaccharide Biosynthesis Protein SpsA, Chain A"/>
    <property type="match status" value="1"/>
</dbReference>
<dbReference type="InterPro" id="IPR029044">
    <property type="entry name" value="Nucleotide-diphossugar_trans"/>
</dbReference>
<comment type="caution">
    <text evidence="4">The sequence shown here is derived from an EMBL/GenBank/DDBJ whole genome shotgun (WGS) entry which is preliminary data.</text>
</comment>
<dbReference type="InterPro" id="IPR050194">
    <property type="entry name" value="Glycosyltransferase_grp1"/>
</dbReference>
<dbReference type="AlphaFoldDB" id="A0A0G1N0J2"/>
<dbReference type="Pfam" id="PF00534">
    <property type="entry name" value="Glycos_transf_1"/>
    <property type="match status" value="1"/>
</dbReference>
<sequence length="613" mass="69432">MNRHDGKFLLLTPEYPPDKGGVAEYLYSLVQHFPGEVRIARGPFFWKWFWPQWLCGVFTAWRVVREARPHMVWISHILPMGYIALAIKCFTRTPYVVFTHGLDVCLPEESKWKRWWMRYILKHAVLIAANSEFTAGILHTHGVQEKRIHILYPGGQMFEDAAQSGRAPTPTLIEKLRGKKIILSVGRLISRKGQLRALAALALFLKDNQDVHYVIIGDGSEAEAITRLIKEKKIKSSVTLLRSVQNSELSLWYSVATLFLLPTVSHAPDVEGFGLVFVEAGLHGVPVIGGKGAGVDEVVRDGVNGLLIDGESEDTILGAVTRLLSDGSLRRRLGGQGRTRAQTVFNVKENVAQFADRIYTLLPPPPFHRSPEDAIRQALVSVIIPAYNHKKELLHTLDTLRAQTYGSLEIIVVDDGSKDDTQAALAEEHNKWQNRRSFKYIRTEHEGAPAARNAGIKNARGTLVIFWDADITAEPEMIEKMVYTLKENPSAAFVYSSFYFGWKKFMCGPFDAERLKQTNYITTTSLLRREFFPGFDQSLARFQDWDVWLTIAERGGTGVWIPEALFRVKPRGGAGMSVWLPSFVYDFSLLTNWKRVKDYQEARARVMTKHHLV</sequence>
<feature type="domain" description="Glycosyl transferase family 1" evidence="1">
    <location>
        <begin position="178"/>
        <end position="339"/>
    </location>
</feature>
<name>A0A0G1N0J2_9BACT</name>
<dbReference type="PANTHER" id="PTHR45947">
    <property type="entry name" value="SULFOQUINOVOSYL TRANSFERASE SQD2"/>
    <property type="match status" value="1"/>
</dbReference>
<evidence type="ECO:0000313" key="4">
    <source>
        <dbReference type="EMBL" id="KKU14116.1"/>
    </source>
</evidence>
<protein>
    <submittedName>
        <fullName evidence="4">Glycosyl transferase group 1</fullName>
    </submittedName>
</protein>
<dbReference type="EMBL" id="LCLH01000006">
    <property type="protein sequence ID" value="KKU14116.1"/>
    <property type="molecule type" value="Genomic_DNA"/>
</dbReference>
<dbReference type="Proteomes" id="UP000034911">
    <property type="component" value="Unassembled WGS sequence"/>
</dbReference>
<dbReference type="STRING" id="1619050.UX20_C0006G0018"/>
<dbReference type="InterPro" id="IPR028098">
    <property type="entry name" value="Glyco_trans_4-like_N"/>
</dbReference>